<keyword evidence="5 6" id="KW-0472">Membrane</keyword>
<sequence>MNKGGVSMDFNSGFVILLILFILLIIVGCIYMY</sequence>
<dbReference type="Proteomes" id="UP001218246">
    <property type="component" value="Unassembled WGS sequence"/>
</dbReference>
<dbReference type="Pfam" id="PF09680">
    <property type="entry name" value="YjcZ_2"/>
    <property type="match status" value="1"/>
</dbReference>
<evidence type="ECO:0000256" key="6">
    <source>
        <dbReference type="SAM" id="Phobius"/>
    </source>
</evidence>
<evidence type="ECO:0000256" key="3">
    <source>
        <dbReference type="ARBA" id="ARBA00022692"/>
    </source>
</evidence>
<feature type="transmembrane region" description="Helical" evidence="6">
    <location>
        <begin position="12"/>
        <end position="32"/>
    </location>
</feature>
<evidence type="ECO:0000256" key="1">
    <source>
        <dbReference type="ARBA" id="ARBA00004167"/>
    </source>
</evidence>
<keyword evidence="3 6" id="KW-0812">Transmembrane</keyword>
<evidence type="ECO:0000256" key="4">
    <source>
        <dbReference type="ARBA" id="ARBA00022989"/>
    </source>
</evidence>
<dbReference type="RefSeq" id="WP_124565273.1">
    <property type="nucleotide sequence ID" value="NZ_JARRRY010000003.1"/>
</dbReference>
<gene>
    <name evidence="7" type="ORF">P6P90_07905</name>
</gene>
<dbReference type="InterPro" id="IPR010070">
    <property type="entry name" value="YjcZ-like"/>
</dbReference>
<dbReference type="NCBIfam" id="TIGR01732">
    <property type="entry name" value="tiny_TM_bacill"/>
    <property type="match status" value="1"/>
</dbReference>
<comment type="caution">
    <text evidence="7">The sequence shown here is derived from an EMBL/GenBank/DDBJ whole genome shotgun (WGS) entry which is preliminary data.</text>
</comment>
<comment type="similarity">
    <text evidence="2">Belongs to the SscA family.</text>
</comment>
<dbReference type="PROSITE" id="PS51257">
    <property type="entry name" value="PROKAR_LIPOPROTEIN"/>
    <property type="match status" value="1"/>
</dbReference>
<dbReference type="EMBL" id="JARULN010000005">
    <property type="protein sequence ID" value="MDG5753895.1"/>
    <property type="molecule type" value="Genomic_DNA"/>
</dbReference>
<keyword evidence="4 6" id="KW-1133">Transmembrane helix</keyword>
<evidence type="ECO:0000256" key="2">
    <source>
        <dbReference type="ARBA" id="ARBA00010221"/>
    </source>
</evidence>
<proteinExistence type="inferred from homology"/>
<organism evidence="7 8">
    <name type="scientific">Ectobacillus antri</name>
    <dbReference type="NCBI Taxonomy" id="2486280"/>
    <lineage>
        <taxon>Bacteria</taxon>
        <taxon>Bacillati</taxon>
        <taxon>Bacillota</taxon>
        <taxon>Bacilli</taxon>
        <taxon>Bacillales</taxon>
        <taxon>Bacillaceae</taxon>
        <taxon>Ectobacillus</taxon>
    </lineage>
</organism>
<keyword evidence="8" id="KW-1185">Reference proteome</keyword>
<comment type="subcellular location">
    <subcellularLocation>
        <location evidence="1">Membrane</location>
        <topology evidence="1">Single-pass membrane protein</topology>
    </subcellularLocation>
</comment>
<accession>A0ABT6H4C2</accession>
<reference evidence="7 8" key="1">
    <citation type="submission" date="2023-04" db="EMBL/GenBank/DDBJ databases">
        <title>Ectobacillus antri isolated from activated sludge.</title>
        <authorList>
            <person name="Yan P."/>
            <person name="Liu X."/>
        </authorList>
    </citation>
    <scope>NUCLEOTIDE SEQUENCE [LARGE SCALE GENOMIC DNA]</scope>
    <source>
        <strain evidence="7 8">C18H</strain>
    </source>
</reference>
<evidence type="ECO:0000313" key="7">
    <source>
        <dbReference type="EMBL" id="MDG5753895.1"/>
    </source>
</evidence>
<name>A0ABT6H4C2_9BACI</name>
<evidence type="ECO:0000256" key="5">
    <source>
        <dbReference type="ARBA" id="ARBA00023136"/>
    </source>
</evidence>
<evidence type="ECO:0000313" key="8">
    <source>
        <dbReference type="Proteomes" id="UP001218246"/>
    </source>
</evidence>
<protein>
    <submittedName>
        <fullName evidence="7">YjcZ family sporulation protein</fullName>
    </submittedName>
</protein>